<dbReference type="InterPro" id="IPR055235">
    <property type="entry name" value="ASD1_cat"/>
</dbReference>
<dbReference type="PANTHER" id="PTHR43576:SF3">
    <property type="entry name" value="ALPHA-L-ARABINOFURANOSIDASE C"/>
    <property type="match status" value="1"/>
</dbReference>
<organism evidence="3">
    <name type="scientific">uncultured Geobacillus sp</name>
    <dbReference type="NCBI Taxonomy" id="228952"/>
    <lineage>
        <taxon>Bacteria</taxon>
        <taxon>Bacillati</taxon>
        <taxon>Bacillota</taxon>
        <taxon>Bacilli</taxon>
        <taxon>Bacillales</taxon>
        <taxon>Anoxybacillaceae</taxon>
        <taxon>Geobacillus</taxon>
        <taxon>environmental samples</taxon>
    </lineage>
</organism>
<sequence length="120" mass="13597">MKQAKVKIHKDFQIARTDPRIFGSFIEHLGRAVYGGIYEPGHPTADASGFRQDVIDLVKELNVPIIRYPGGNFVSGYNWEDGVGPVADRPRRLELAWGVTETNEIGLNEFAQWLQKVMRK</sequence>
<dbReference type="GO" id="GO:0000272">
    <property type="term" value="P:polysaccharide catabolic process"/>
    <property type="evidence" value="ECO:0007669"/>
    <property type="project" value="TreeGrafter"/>
</dbReference>
<protein>
    <submittedName>
        <fullName evidence="3">CAZy families GH51 protein</fullName>
    </submittedName>
</protein>
<dbReference type="Gene3D" id="3.20.20.80">
    <property type="entry name" value="Glycosidases"/>
    <property type="match status" value="1"/>
</dbReference>
<evidence type="ECO:0000313" key="3">
    <source>
        <dbReference type="EMBL" id="AIA90078.1"/>
    </source>
</evidence>
<dbReference type="AlphaFoldDB" id="A0A060C078"/>
<dbReference type="SUPFAM" id="SSF51445">
    <property type="entry name" value="(Trans)glycosidases"/>
    <property type="match status" value="1"/>
</dbReference>
<proteinExistence type="predicted"/>
<dbReference type="InterPro" id="IPR017853">
    <property type="entry name" value="GH"/>
</dbReference>
<name>A0A060C078_9BACL</name>
<evidence type="ECO:0000256" key="1">
    <source>
        <dbReference type="ARBA" id="ARBA00004881"/>
    </source>
</evidence>
<reference evidence="3" key="1">
    <citation type="journal article" date="2013" name="Environ. Microbiol.">
        <title>Seasonally variable intestinal metagenomes of the red palm weevil (Rhynchophorus ferrugineus).</title>
        <authorList>
            <person name="Jia S."/>
            <person name="Zhang X."/>
            <person name="Zhang G."/>
            <person name="Yin A."/>
            <person name="Zhang S."/>
            <person name="Li F."/>
            <person name="Wang L."/>
            <person name="Zhao D."/>
            <person name="Yun Q."/>
            <person name="Tala"/>
            <person name="Wang J."/>
            <person name="Sun G."/>
            <person name="Baabdullah M."/>
            <person name="Yu X."/>
            <person name="Hu S."/>
            <person name="Al-Mssallem I.S."/>
            <person name="Yu J."/>
        </authorList>
    </citation>
    <scope>NUCLEOTIDE SEQUENCE</scope>
</reference>
<dbReference type="PANTHER" id="PTHR43576">
    <property type="entry name" value="ALPHA-L-ARABINOFURANOSIDASE C-RELATED"/>
    <property type="match status" value="1"/>
</dbReference>
<comment type="pathway">
    <text evidence="1">Glycan metabolism.</text>
</comment>
<dbReference type="EMBL" id="KF122781">
    <property type="protein sequence ID" value="AIA90078.1"/>
    <property type="molecule type" value="Genomic_DNA"/>
</dbReference>
<feature type="domain" description="Alpha-L-arabinofuranosidase 1 catalytic" evidence="2">
    <location>
        <begin position="58"/>
        <end position="117"/>
    </location>
</feature>
<evidence type="ECO:0000259" key="2">
    <source>
        <dbReference type="Pfam" id="PF22848"/>
    </source>
</evidence>
<accession>A0A060C078</accession>
<dbReference type="Pfam" id="PF22848">
    <property type="entry name" value="ASD1_dom"/>
    <property type="match status" value="1"/>
</dbReference>